<evidence type="ECO:0000256" key="5">
    <source>
        <dbReference type="ARBA" id="ARBA00023239"/>
    </source>
</evidence>
<dbReference type="Pfam" id="PF00215">
    <property type="entry name" value="OMPdecase"/>
    <property type="match status" value="1"/>
</dbReference>
<evidence type="ECO:0000256" key="4">
    <source>
        <dbReference type="ARBA" id="ARBA00022975"/>
    </source>
</evidence>
<evidence type="ECO:0000259" key="9">
    <source>
        <dbReference type="SMART" id="SM00934"/>
    </source>
</evidence>
<feature type="binding site" evidence="7">
    <location>
        <position position="212"/>
    </location>
    <ligand>
        <name>substrate</name>
    </ligand>
</feature>
<evidence type="ECO:0000313" key="11">
    <source>
        <dbReference type="Proteomes" id="UP001157911"/>
    </source>
</evidence>
<dbReference type="NCBIfam" id="TIGR01740">
    <property type="entry name" value="pyrF"/>
    <property type="match status" value="1"/>
</dbReference>
<comment type="pathway">
    <text evidence="2 7 8">Pyrimidine metabolism; UMP biosynthesis via de novo pathway; UMP from orotate: step 2/2.</text>
</comment>
<dbReference type="Proteomes" id="UP001157911">
    <property type="component" value="Unassembled WGS sequence"/>
</dbReference>
<evidence type="ECO:0000256" key="1">
    <source>
        <dbReference type="ARBA" id="ARBA00002356"/>
    </source>
</evidence>
<dbReference type="InterPro" id="IPR011060">
    <property type="entry name" value="RibuloseP-bd_barrel"/>
</dbReference>
<feature type="binding site" evidence="7">
    <location>
        <position position="183"/>
    </location>
    <ligand>
        <name>substrate</name>
    </ligand>
</feature>
<comment type="catalytic activity">
    <reaction evidence="6 7 8">
        <text>orotidine 5'-phosphate + H(+) = UMP + CO2</text>
        <dbReference type="Rhea" id="RHEA:11596"/>
        <dbReference type="ChEBI" id="CHEBI:15378"/>
        <dbReference type="ChEBI" id="CHEBI:16526"/>
        <dbReference type="ChEBI" id="CHEBI:57538"/>
        <dbReference type="ChEBI" id="CHEBI:57865"/>
        <dbReference type="EC" id="4.1.1.23"/>
    </reaction>
</comment>
<evidence type="ECO:0000256" key="3">
    <source>
        <dbReference type="ARBA" id="ARBA00022793"/>
    </source>
</evidence>
<dbReference type="RefSeq" id="WP_283400406.1">
    <property type="nucleotide sequence ID" value="NZ_FXUB01000002.1"/>
</dbReference>
<dbReference type="SUPFAM" id="SSF51366">
    <property type="entry name" value="Ribulose-phoshate binding barrel"/>
    <property type="match status" value="1"/>
</dbReference>
<feature type="binding site" evidence="7">
    <location>
        <position position="9"/>
    </location>
    <ligand>
        <name>substrate</name>
    </ligand>
</feature>
<dbReference type="PROSITE" id="PS00156">
    <property type="entry name" value="OMPDECASE"/>
    <property type="match status" value="1"/>
</dbReference>
<dbReference type="InterPro" id="IPR018089">
    <property type="entry name" value="OMPdecase_AS"/>
</dbReference>
<organism evidence="10 11">
    <name type="scientific">Desulfurobacterium pacificum</name>
    <dbReference type="NCBI Taxonomy" id="240166"/>
    <lineage>
        <taxon>Bacteria</taxon>
        <taxon>Pseudomonadati</taxon>
        <taxon>Aquificota</taxon>
        <taxon>Aquificia</taxon>
        <taxon>Desulfurobacteriales</taxon>
        <taxon>Desulfurobacteriaceae</taxon>
        <taxon>Desulfurobacterium</taxon>
    </lineage>
</organism>
<feature type="active site" description="Proton donor" evidence="7">
    <location>
        <position position="60"/>
    </location>
</feature>
<dbReference type="InterPro" id="IPR013785">
    <property type="entry name" value="Aldolase_TIM"/>
</dbReference>
<dbReference type="EC" id="4.1.1.23" evidence="7"/>
<dbReference type="SMART" id="SM00934">
    <property type="entry name" value="OMPdecase"/>
    <property type="match status" value="1"/>
</dbReference>
<dbReference type="InterPro" id="IPR047596">
    <property type="entry name" value="OMPdecase_bac"/>
</dbReference>
<proteinExistence type="inferred from homology"/>
<feature type="binding site" evidence="7">
    <location>
        <position position="192"/>
    </location>
    <ligand>
        <name>substrate</name>
    </ligand>
</feature>
<dbReference type="NCBIfam" id="NF001273">
    <property type="entry name" value="PRK00230.1"/>
    <property type="match status" value="1"/>
</dbReference>
<reference evidence="10 11" key="1">
    <citation type="submission" date="2017-05" db="EMBL/GenBank/DDBJ databases">
        <authorList>
            <person name="Varghese N."/>
            <person name="Submissions S."/>
        </authorList>
    </citation>
    <scope>NUCLEOTIDE SEQUENCE [LARGE SCALE GENOMIC DNA]</scope>
    <source>
        <strain evidence="10 11">DSM 15522</strain>
    </source>
</reference>
<feature type="domain" description="Orotidine 5'-phosphate decarboxylase" evidence="9">
    <location>
        <begin position="3"/>
        <end position="228"/>
    </location>
</feature>
<dbReference type="PANTHER" id="PTHR32119:SF2">
    <property type="entry name" value="OROTIDINE 5'-PHOSPHATE DECARBOXYLASE"/>
    <property type="match status" value="1"/>
</dbReference>
<gene>
    <name evidence="7" type="primary">pyrF</name>
    <name evidence="10" type="ORF">SAMN06265339_0924</name>
</gene>
<sequence length="234" mass="25670">MSKVIVALDFDSEEKAIGLVKEIIGEVSYFKVGLELFSRCGVSIVKKISDLGGRVFLDLKYHDIPNTVKSAAKVAVESGAFMYNVHAFGGFNLLKEVAEFNREYAESLGIEKPLLIAVTVLTSMGEEDLKSIGIHDSVENTVLRLAELAKKAGFDGVVCSAKEVKRIKERLGEDFITVTPGIRPLWASKDDQKRVVTPKLAVQLSVDYMVIGRPITRAENPLEAIKKIKSEISG</sequence>
<feature type="binding site" evidence="7">
    <location>
        <position position="31"/>
    </location>
    <ligand>
        <name>substrate</name>
    </ligand>
</feature>
<comment type="subunit">
    <text evidence="7">Homodimer.</text>
</comment>
<dbReference type="Gene3D" id="3.20.20.70">
    <property type="entry name" value="Aldolase class I"/>
    <property type="match status" value="1"/>
</dbReference>
<comment type="similarity">
    <text evidence="7">Belongs to the OMP decarboxylase family. Type 1 subfamily.</text>
</comment>
<feature type="binding site" evidence="7">
    <location>
        <position position="122"/>
    </location>
    <ligand>
        <name>substrate</name>
    </ligand>
</feature>
<accession>A0ABY1NJT8</accession>
<comment type="function">
    <text evidence="1 7">Catalyzes the decarboxylation of orotidine 5'-monophosphate (OMP) to uridine 5'-monophosphate (UMP).</text>
</comment>
<dbReference type="CDD" id="cd04725">
    <property type="entry name" value="OMP_decarboxylase_like"/>
    <property type="match status" value="1"/>
</dbReference>
<keyword evidence="4 7" id="KW-0665">Pyrimidine biosynthesis</keyword>
<evidence type="ECO:0000256" key="7">
    <source>
        <dbReference type="HAMAP-Rule" id="MF_01200"/>
    </source>
</evidence>
<dbReference type="PANTHER" id="PTHR32119">
    <property type="entry name" value="OROTIDINE 5'-PHOSPHATE DECARBOXYLASE"/>
    <property type="match status" value="1"/>
</dbReference>
<evidence type="ECO:0000313" key="10">
    <source>
        <dbReference type="EMBL" id="SMP11461.1"/>
    </source>
</evidence>
<evidence type="ECO:0000256" key="2">
    <source>
        <dbReference type="ARBA" id="ARBA00004861"/>
    </source>
</evidence>
<feature type="binding site" evidence="7">
    <location>
        <begin position="58"/>
        <end position="67"/>
    </location>
    <ligand>
        <name>substrate</name>
    </ligand>
</feature>
<evidence type="ECO:0000256" key="8">
    <source>
        <dbReference type="RuleBase" id="RU000512"/>
    </source>
</evidence>
<dbReference type="EMBL" id="FXUB01000002">
    <property type="protein sequence ID" value="SMP11461.1"/>
    <property type="molecule type" value="Genomic_DNA"/>
</dbReference>
<keyword evidence="5 7" id="KW-0456">Lyase</keyword>
<dbReference type="InterPro" id="IPR014732">
    <property type="entry name" value="OMPdecase"/>
</dbReference>
<name>A0ABY1NJT8_9BACT</name>
<keyword evidence="11" id="KW-1185">Reference proteome</keyword>
<protein>
    <recommendedName>
        <fullName evidence="7">Orotidine 5'-phosphate decarboxylase</fullName>
        <ecNumber evidence="7">4.1.1.23</ecNumber>
    </recommendedName>
    <alternativeName>
        <fullName evidence="7">OMP decarboxylase</fullName>
        <shortName evidence="7">OMPDCase</shortName>
        <shortName evidence="7">OMPdecase</shortName>
    </alternativeName>
</protein>
<dbReference type="HAMAP" id="MF_01200_B">
    <property type="entry name" value="OMPdecase_type1_B"/>
    <property type="match status" value="1"/>
</dbReference>
<dbReference type="InterPro" id="IPR001754">
    <property type="entry name" value="OMPdeCOase_dom"/>
</dbReference>
<evidence type="ECO:0000256" key="6">
    <source>
        <dbReference type="ARBA" id="ARBA00049157"/>
    </source>
</evidence>
<keyword evidence="3 7" id="KW-0210">Decarboxylase</keyword>
<comment type="caution">
    <text evidence="10">The sequence shown here is derived from an EMBL/GenBank/DDBJ whole genome shotgun (WGS) entry which is preliminary data.</text>
</comment>
<feature type="binding site" evidence="7">
    <location>
        <position position="213"/>
    </location>
    <ligand>
        <name>substrate</name>
    </ligand>
</feature>